<dbReference type="AlphaFoldDB" id="A0A0F8YE64"/>
<comment type="caution">
    <text evidence="1">The sequence shown here is derived from an EMBL/GenBank/DDBJ whole genome shotgun (WGS) entry which is preliminary data.</text>
</comment>
<name>A0A0F8YE64_9ZZZZ</name>
<sequence length="54" mass="5934">MPVNERVVDALKRLAKEVGYMLEAPTKELVTSAETQAAYVEASKALKEIGEIIE</sequence>
<accession>A0A0F8YE64</accession>
<protein>
    <submittedName>
        <fullName evidence="1">Uncharacterized protein</fullName>
    </submittedName>
</protein>
<proteinExistence type="predicted"/>
<organism evidence="1">
    <name type="scientific">marine sediment metagenome</name>
    <dbReference type="NCBI Taxonomy" id="412755"/>
    <lineage>
        <taxon>unclassified sequences</taxon>
        <taxon>metagenomes</taxon>
        <taxon>ecological metagenomes</taxon>
    </lineage>
</organism>
<reference evidence="1" key="1">
    <citation type="journal article" date="2015" name="Nature">
        <title>Complex archaea that bridge the gap between prokaryotes and eukaryotes.</title>
        <authorList>
            <person name="Spang A."/>
            <person name="Saw J.H."/>
            <person name="Jorgensen S.L."/>
            <person name="Zaremba-Niedzwiedzka K."/>
            <person name="Martijn J."/>
            <person name="Lind A.E."/>
            <person name="van Eijk R."/>
            <person name="Schleper C."/>
            <person name="Guy L."/>
            <person name="Ettema T.J."/>
        </authorList>
    </citation>
    <scope>NUCLEOTIDE SEQUENCE</scope>
</reference>
<dbReference type="EMBL" id="LAZR01067021">
    <property type="protein sequence ID" value="KKK52424.1"/>
    <property type="molecule type" value="Genomic_DNA"/>
</dbReference>
<gene>
    <name evidence="1" type="ORF">LCGC14_3105050</name>
</gene>
<evidence type="ECO:0000313" key="1">
    <source>
        <dbReference type="EMBL" id="KKK52424.1"/>
    </source>
</evidence>